<keyword evidence="3" id="KW-1185">Reference proteome</keyword>
<dbReference type="Proteomes" id="UP001565474">
    <property type="component" value="Unassembled WGS sequence"/>
</dbReference>
<sequence>MANINLSSQFVGQMHAPDSEPSPTENSLMESTGPETLRFPDETWNNADGADGCSNKARAPFPISTGAAQSGGSIASISESPAM</sequence>
<protein>
    <submittedName>
        <fullName evidence="2">Uncharacterized protein</fullName>
    </submittedName>
</protein>
<organism evidence="2 3">
    <name type="scientific">Bradyrhizobium yuanmingense</name>
    <dbReference type="NCBI Taxonomy" id="108015"/>
    <lineage>
        <taxon>Bacteria</taxon>
        <taxon>Pseudomonadati</taxon>
        <taxon>Pseudomonadota</taxon>
        <taxon>Alphaproteobacteria</taxon>
        <taxon>Hyphomicrobiales</taxon>
        <taxon>Nitrobacteraceae</taxon>
        <taxon>Bradyrhizobium</taxon>
    </lineage>
</organism>
<dbReference type="RefSeq" id="WP_157785199.1">
    <property type="nucleotide sequence ID" value="NZ_JBGBYD010000002.1"/>
</dbReference>
<reference evidence="2 3" key="1">
    <citation type="submission" date="2024-07" db="EMBL/GenBank/DDBJ databases">
        <title>Genomic Encyclopedia of Type Strains, Phase V (KMG-V): Genome sequencing to study the core and pangenomes of soil and plant-associated prokaryotes.</title>
        <authorList>
            <person name="Whitman W."/>
        </authorList>
    </citation>
    <scope>NUCLEOTIDE SEQUENCE [LARGE SCALE GENOMIC DNA]</scope>
    <source>
        <strain evidence="2 3">USDA 222</strain>
    </source>
</reference>
<evidence type="ECO:0000313" key="2">
    <source>
        <dbReference type="EMBL" id="MEY9473067.1"/>
    </source>
</evidence>
<gene>
    <name evidence="2" type="ORF">ABH992_005466</name>
</gene>
<evidence type="ECO:0000256" key="1">
    <source>
        <dbReference type="SAM" id="MobiDB-lite"/>
    </source>
</evidence>
<dbReference type="EMBL" id="JBGBZN010000002">
    <property type="protein sequence ID" value="MEY9473067.1"/>
    <property type="molecule type" value="Genomic_DNA"/>
</dbReference>
<name>A0ABV4GM95_9BRAD</name>
<feature type="region of interest" description="Disordered" evidence="1">
    <location>
        <begin position="64"/>
        <end position="83"/>
    </location>
</feature>
<feature type="compositionally biased region" description="Polar residues" evidence="1">
    <location>
        <begin position="1"/>
        <end position="11"/>
    </location>
</feature>
<accession>A0ABV4GM95</accession>
<evidence type="ECO:0000313" key="3">
    <source>
        <dbReference type="Proteomes" id="UP001565474"/>
    </source>
</evidence>
<feature type="compositionally biased region" description="Polar residues" evidence="1">
    <location>
        <begin position="21"/>
        <end position="34"/>
    </location>
</feature>
<proteinExistence type="predicted"/>
<comment type="caution">
    <text evidence="2">The sequence shown here is derived from an EMBL/GenBank/DDBJ whole genome shotgun (WGS) entry which is preliminary data.</text>
</comment>
<feature type="region of interest" description="Disordered" evidence="1">
    <location>
        <begin position="1"/>
        <end position="57"/>
    </location>
</feature>